<dbReference type="SMART" id="SM00408">
    <property type="entry name" value="IGc2"/>
    <property type="match status" value="5"/>
</dbReference>
<dbReference type="InParanoid" id="G3SMD7"/>
<dbReference type="GO" id="GO:0006955">
    <property type="term" value="P:immune response"/>
    <property type="evidence" value="ECO:0007669"/>
    <property type="project" value="TreeGrafter"/>
</dbReference>
<feature type="domain" description="Ig-like" evidence="14">
    <location>
        <begin position="18"/>
        <end position="94"/>
    </location>
</feature>
<dbReference type="CDD" id="cd00096">
    <property type="entry name" value="Ig"/>
    <property type="match status" value="2"/>
</dbReference>
<keyword evidence="5" id="KW-0677">Repeat</keyword>
<evidence type="ECO:0000256" key="9">
    <source>
        <dbReference type="ARBA" id="ARBA00023170"/>
    </source>
</evidence>
<dbReference type="GO" id="GO:0045577">
    <property type="term" value="P:regulation of B cell differentiation"/>
    <property type="evidence" value="ECO:0007669"/>
    <property type="project" value="Ensembl"/>
</dbReference>
<dbReference type="GO" id="GO:0009897">
    <property type="term" value="C:external side of plasma membrane"/>
    <property type="evidence" value="ECO:0007669"/>
    <property type="project" value="TreeGrafter"/>
</dbReference>
<dbReference type="Gene3D" id="2.60.40.10">
    <property type="entry name" value="Immunoglobulins"/>
    <property type="match status" value="6"/>
</dbReference>
<evidence type="ECO:0000256" key="2">
    <source>
        <dbReference type="ARBA" id="ARBA00022475"/>
    </source>
</evidence>
<keyword evidence="11" id="KW-0393">Immunoglobulin domain</keyword>
<dbReference type="Pfam" id="PF13927">
    <property type="entry name" value="Ig_3"/>
    <property type="match status" value="3"/>
</dbReference>
<dbReference type="SMART" id="SM00409">
    <property type="entry name" value="IG"/>
    <property type="match status" value="6"/>
</dbReference>
<evidence type="ECO:0000256" key="4">
    <source>
        <dbReference type="ARBA" id="ARBA00022729"/>
    </source>
</evidence>
<keyword evidence="7 13" id="KW-0472">Membrane</keyword>
<dbReference type="PROSITE" id="PS50835">
    <property type="entry name" value="IG_LIKE"/>
    <property type="match status" value="6"/>
</dbReference>
<dbReference type="InterPro" id="IPR003598">
    <property type="entry name" value="Ig_sub2"/>
</dbReference>
<sequence length="727" mass="80391">WTLGFLAAPGGEQSGAAPKAVVLLQPTLFPVFKGETVTLTCKEFHSPALGDTSWYLEGNLLKEKSEEIRVKKPGKYQCETKRSSLSDPVHVDFSPGWLILQASYPVFEGDNVDLRCWGKEDNKIIDRIYYKDEKKLDEYENKNCFTLSSVSRDNGEYHCTASRQYLWKIHKPERSNRLRIQVQELFPPPKLTARPSEPIEGRPVALKCETWLAPQRSHIQLKFCFFKEGQALGAGWSKSPELQIPTMWSEDSGSYWCEAQTETSSIRKQSSQSQIHVQRIPVSDVNLEIRAPGGQVIEGEDLVLVCSVAKGTGTITFSWHREGRVSLGRKTERSSWAELPVFAVKERDAGRYYCTADNVHGPILSKWIVVTVRVPVSHPVITLRTPRAQAVVGDVVELHCEAQRGSPPILYWFYHEDVMLGNNSAPSGGGASFNFSLMAEHSGNYSCEADNGLRAQHSHRVTLNVIVPVFHPVLTFREPRAVVGDVVELHCEVQRGSPPILYRFYHEDVTLGNSSALSGGGASFKFSVTTEHSGNYSCEASNGLEAQRSEAVAVNIIGSSRNRKGLNTAGVIGGLLSILGLAATAALLYHFRTQMKSGGIAATGTSSCRPNESLEPSLSRPSGTGCQEPSYPESLALVELEPVYRNVNPEDSNLLYSEILRFQHAKGNSANSPRLHQQDNEPAVIYSELKKAHPEDSPRQADSSDRIHEDATENYENVPCTSSALDH</sequence>
<keyword evidence="16" id="KW-1185">Reference proteome</keyword>
<evidence type="ECO:0000256" key="3">
    <source>
        <dbReference type="ARBA" id="ARBA00022692"/>
    </source>
</evidence>
<dbReference type="GO" id="GO:0030890">
    <property type="term" value="P:positive regulation of B cell proliferation"/>
    <property type="evidence" value="ECO:0007669"/>
    <property type="project" value="Ensembl"/>
</dbReference>
<feature type="domain" description="Ig-like" evidence="14">
    <location>
        <begin position="281"/>
        <end position="365"/>
    </location>
</feature>
<feature type="region of interest" description="Disordered" evidence="12">
    <location>
        <begin position="691"/>
        <end position="727"/>
    </location>
</feature>
<dbReference type="GO" id="GO:0002638">
    <property type="term" value="P:negative regulation of immunoglobulin production"/>
    <property type="evidence" value="ECO:0007669"/>
    <property type="project" value="Ensembl"/>
</dbReference>
<dbReference type="OMA" id="HEKVYYK"/>
<dbReference type="HOGENOM" id="CLU_023383_6_1_1"/>
<dbReference type="InterPro" id="IPR013783">
    <property type="entry name" value="Ig-like_fold"/>
</dbReference>
<dbReference type="Proteomes" id="UP000007646">
    <property type="component" value="Unassembled WGS sequence"/>
</dbReference>
<feature type="compositionally biased region" description="Basic and acidic residues" evidence="12">
    <location>
        <begin position="691"/>
        <end position="711"/>
    </location>
</feature>
<name>G3SMD7_LOXAF</name>
<evidence type="ECO:0000256" key="6">
    <source>
        <dbReference type="ARBA" id="ARBA00022989"/>
    </source>
</evidence>
<feature type="region of interest" description="Disordered" evidence="12">
    <location>
        <begin position="600"/>
        <end position="630"/>
    </location>
</feature>
<protein>
    <submittedName>
        <fullName evidence="15">Fc receptor like 3</fullName>
    </submittedName>
</protein>
<feature type="domain" description="Ig-like" evidence="14">
    <location>
        <begin position="379"/>
        <end position="464"/>
    </location>
</feature>
<feature type="transmembrane region" description="Helical" evidence="13">
    <location>
        <begin position="569"/>
        <end position="589"/>
    </location>
</feature>
<keyword evidence="2" id="KW-1003">Cell membrane</keyword>
<dbReference type="GO" id="GO:0019900">
    <property type="term" value="F:kinase binding"/>
    <property type="evidence" value="ECO:0007669"/>
    <property type="project" value="Ensembl"/>
</dbReference>
<gene>
    <name evidence="15" type="primary">FCRL3</name>
</gene>
<evidence type="ECO:0000256" key="10">
    <source>
        <dbReference type="ARBA" id="ARBA00023180"/>
    </source>
</evidence>
<feature type="domain" description="Ig-like" evidence="14">
    <location>
        <begin position="189"/>
        <end position="273"/>
    </location>
</feature>
<comment type="subcellular location">
    <subcellularLocation>
        <location evidence="1">Cell membrane</location>
        <topology evidence="1">Single-pass type I membrane protein</topology>
    </subcellularLocation>
</comment>
<dbReference type="GO" id="GO:0043410">
    <property type="term" value="P:positive regulation of MAPK cascade"/>
    <property type="evidence" value="ECO:0007669"/>
    <property type="project" value="Ensembl"/>
</dbReference>
<evidence type="ECO:0000313" key="16">
    <source>
        <dbReference type="Proteomes" id="UP000007646"/>
    </source>
</evidence>
<dbReference type="InterPro" id="IPR036179">
    <property type="entry name" value="Ig-like_dom_sf"/>
</dbReference>
<dbReference type="InterPro" id="IPR050488">
    <property type="entry name" value="Ig_Fc_receptor"/>
</dbReference>
<evidence type="ECO:0000256" key="13">
    <source>
        <dbReference type="SAM" id="Phobius"/>
    </source>
</evidence>
<feature type="compositionally biased region" description="Polar residues" evidence="12">
    <location>
        <begin position="603"/>
        <end position="627"/>
    </location>
</feature>
<dbReference type="PANTHER" id="PTHR11481">
    <property type="entry name" value="IMMUNOGLOBULIN FC RECEPTOR"/>
    <property type="match status" value="1"/>
</dbReference>
<dbReference type="GO" id="GO:0004888">
    <property type="term" value="F:transmembrane signaling receptor activity"/>
    <property type="evidence" value="ECO:0007669"/>
    <property type="project" value="TreeGrafter"/>
</dbReference>
<keyword evidence="6 13" id="KW-1133">Transmembrane helix</keyword>
<reference evidence="15 16" key="1">
    <citation type="submission" date="2009-06" db="EMBL/GenBank/DDBJ databases">
        <title>The Genome Sequence of Loxodonta africana (African elephant).</title>
        <authorList>
            <person name="Di Palma F."/>
            <person name="Heiman D."/>
            <person name="Young S."/>
            <person name="Johnson J."/>
            <person name="Lander E.S."/>
            <person name="Lindblad-Toh K."/>
        </authorList>
    </citation>
    <scope>NUCLEOTIDE SEQUENCE [LARGE SCALE GENOMIC DNA]</scope>
    <source>
        <strain evidence="15 16">Isolate ISIS603380</strain>
    </source>
</reference>
<dbReference type="GeneTree" id="ENSGT01050000244808"/>
<dbReference type="FunFam" id="2.60.40.10:FF:000357">
    <property type="entry name" value="Fc receptor like 1"/>
    <property type="match status" value="2"/>
</dbReference>
<feature type="domain" description="Ig-like" evidence="14">
    <location>
        <begin position="95"/>
        <end position="179"/>
    </location>
</feature>
<accession>G3SMD7</accession>
<dbReference type="InterPro" id="IPR007110">
    <property type="entry name" value="Ig-like_dom"/>
</dbReference>
<reference evidence="15" key="2">
    <citation type="submission" date="2025-08" db="UniProtKB">
        <authorList>
            <consortium name="Ensembl"/>
        </authorList>
    </citation>
    <scope>IDENTIFICATION</scope>
    <source>
        <strain evidence="15">Isolate ISIS603380</strain>
    </source>
</reference>
<dbReference type="eggNOG" id="ENOG502S65W">
    <property type="taxonomic scope" value="Eukaryota"/>
</dbReference>
<keyword evidence="8" id="KW-1015">Disulfide bond</keyword>
<dbReference type="SUPFAM" id="SSF48726">
    <property type="entry name" value="Immunoglobulin"/>
    <property type="match status" value="5"/>
</dbReference>
<dbReference type="InterPro" id="IPR003599">
    <property type="entry name" value="Ig_sub"/>
</dbReference>
<evidence type="ECO:0000256" key="1">
    <source>
        <dbReference type="ARBA" id="ARBA00004251"/>
    </source>
</evidence>
<keyword evidence="10" id="KW-0325">Glycoprotein</keyword>
<dbReference type="GO" id="GO:0090279">
    <property type="term" value="P:regulation of calcium ion import"/>
    <property type="evidence" value="ECO:0007669"/>
    <property type="project" value="Ensembl"/>
</dbReference>
<evidence type="ECO:0000256" key="5">
    <source>
        <dbReference type="ARBA" id="ARBA00022737"/>
    </source>
</evidence>
<dbReference type="PANTHER" id="PTHR11481:SF93">
    <property type="entry name" value="FC RECEPTOR-LIKE PROTEIN 3"/>
    <property type="match status" value="1"/>
</dbReference>
<feature type="domain" description="Ig-like" evidence="14">
    <location>
        <begin position="468"/>
        <end position="555"/>
    </location>
</feature>
<dbReference type="STRING" id="9785.ENSLAFP00000000668"/>
<keyword evidence="4" id="KW-0732">Signal</keyword>
<evidence type="ECO:0000313" key="15">
    <source>
        <dbReference type="Ensembl" id="ENSLAFP00000000668.3"/>
    </source>
</evidence>
<dbReference type="FunFam" id="2.60.40.10:FF:001308">
    <property type="entry name" value="Fc receptor like 4"/>
    <property type="match status" value="1"/>
</dbReference>
<proteinExistence type="predicted"/>
<dbReference type="GO" id="GO:0050859">
    <property type="term" value="P:negative regulation of B cell receptor signaling pathway"/>
    <property type="evidence" value="ECO:0007669"/>
    <property type="project" value="Ensembl"/>
</dbReference>
<dbReference type="Ensembl" id="ENSLAFT00000000799.3">
    <property type="protein sequence ID" value="ENSLAFP00000000668.3"/>
    <property type="gene ID" value="ENSLAFG00000000798.3"/>
</dbReference>
<dbReference type="AlphaFoldDB" id="G3SMD7"/>
<reference evidence="15" key="3">
    <citation type="submission" date="2025-09" db="UniProtKB">
        <authorList>
            <consortium name="Ensembl"/>
        </authorList>
    </citation>
    <scope>IDENTIFICATION</scope>
    <source>
        <strain evidence="15">Isolate ISIS603380</strain>
    </source>
</reference>
<evidence type="ECO:0000256" key="7">
    <source>
        <dbReference type="ARBA" id="ARBA00023136"/>
    </source>
</evidence>
<dbReference type="Pfam" id="PF13895">
    <property type="entry name" value="Ig_2"/>
    <property type="match status" value="2"/>
</dbReference>
<evidence type="ECO:0000256" key="12">
    <source>
        <dbReference type="SAM" id="MobiDB-lite"/>
    </source>
</evidence>
<evidence type="ECO:0000256" key="8">
    <source>
        <dbReference type="ARBA" id="ARBA00023157"/>
    </source>
</evidence>
<organism evidence="15 16">
    <name type="scientific">Loxodonta africana</name>
    <name type="common">African elephant</name>
    <dbReference type="NCBI Taxonomy" id="9785"/>
    <lineage>
        <taxon>Eukaryota</taxon>
        <taxon>Metazoa</taxon>
        <taxon>Chordata</taxon>
        <taxon>Craniata</taxon>
        <taxon>Vertebrata</taxon>
        <taxon>Euteleostomi</taxon>
        <taxon>Mammalia</taxon>
        <taxon>Eutheria</taxon>
        <taxon>Afrotheria</taxon>
        <taxon>Proboscidea</taxon>
        <taxon>Elephantidae</taxon>
        <taxon>Loxodonta</taxon>
    </lineage>
</organism>
<evidence type="ECO:0000259" key="14">
    <source>
        <dbReference type="PROSITE" id="PS50835"/>
    </source>
</evidence>
<keyword evidence="3 13" id="KW-0812">Transmembrane</keyword>
<dbReference type="GO" id="GO:0007166">
    <property type="term" value="P:cell surface receptor signaling pathway"/>
    <property type="evidence" value="ECO:0007669"/>
    <property type="project" value="TreeGrafter"/>
</dbReference>
<dbReference type="GO" id="GO:0034163">
    <property type="term" value="P:regulation of toll-like receptor 9 signaling pathway"/>
    <property type="evidence" value="ECO:0007669"/>
    <property type="project" value="Ensembl"/>
</dbReference>
<dbReference type="FunCoup" id="G3SMD7">
    <property type="interactions" value="6"/>
</dbReference>
<keyword evidence="9" id="KW-0675">Receptor</keyword>
<evidence type="ECO:0000256" key="11">
    <source>
        <dbReference type="ARBA" id="ARBA00023319"/>
    </source>
</evidence>
<dbReference type="GO" id="GO:0019902">
    <property type="term" value="F:phosphatase binding"/>
    <property type="evidence" value="ECO:0007669"/>
    <property type="project" value="Ensembl"/>
</dbReference>